<evidence type="ECO:0000313" key="1">
    <source>
        <dbReference type="EMBL" id="MPM52366.1"/>
    </source>
</evidence>
<name>A0A645AHE8_9ZZZZ</name>
<accession>A0A645AHE8</accession>
<sequence>MPGGVDIGEAAREFNRSRFYFFQNIAEATEQVALDGLFTNRFLGFNFQYPVYQCPEFQFFEYLFYGCFVQFFSFQAFDTGLYRNICPYRGQKF</sequence>
<dbReference type="EMBL" id="VSSQ01013827">
    <property type="protein sequence ID" value="MPM52366.1"/>
    <property type="molecule type" value="Genomic_DNA"/>
</dbReference>
<gene>
    <name evidence="1" type="ORF">SDC9_99125</name>
</gene>
<dbReference type="AlphaFoldDB" id="A0A645AHE8"/>
<proteinExistence type="predicted"/>
<comment type="caution">
    <text evidence="1">The sequence shown here is derived from an EMBL/GenBank/DDBJ whole genome shotgun (WGS) entry which is preliminary data.</text>
</comment>
<reference evidence="1" key="1">
    <citation type="submission" date="2019-08" db="EMBL/GenBank/DDBJ databases">
        <authorList>
            <person name="Kucharzyk K."/>
            <person name="Murdoch R.W."/>
            <person name="Higgins S."/>
            <person name="Loffler F."/>
        </authorList>
    </citation>
    <scope>NUCLEOTIDE SEQUENCE</scope>
</reference>
<organism evidence="1">
    <name type="scientific">bioreactor metagenome</name>
    <dbReference type="NCBI Taxonomy" id="1076179"/>
    <lineage>
        <taxon>unclassified sequences</taxon>
        <taxon>metagenomes</taxon>
        <taxon>ecological metagenomes</taxon>
    </lineage>
</organism>
<protein>
    <submittedName>
        <fullName evidence="1">Uncharacterized protein</fullName>
    </submittedName>
</protein>